<dbReference type="PROSITE" id="PS51352">
    <property type="entry name" value="THIOREDOXIN_2"/>
    <property type="match status" value="1"/>
</dbReference>
<sequence>MPGSYRLRPPAPLAASALALALVLGPALAGCEAAASGAGGGGGFVAGRSGLDTVPLDVRRPAPAVSGKDLQDRPLALADFRGQVVVVNVWSSWCSGCRAEAAGLEEVFRRHQGQGVQFVGINTAEPEAVNARRFEQTHGLTYPSLYDPDGSQVLRFPKGSLNPQSLPCTLVIDRQGRLAARALRALSADDVEALLAPVLAEQTFRAEPS</sequence>
<evidence type="ECO:0000313" key="8">
    <source>
        <dbReference type="EMBL" id="GAA1216564.1"/>
    </source>
</evidence>
<keyword evidence="4" id="KW-1015">Disulfide bond</keyword>
<keyword evidence="9" id="KW-1185">Reference proteome</keyword>
<comment type="caution">
    <text evidence="8">The sequence shown here is derived from an EMBL/GenBank/DDBJ whole genome shotgun (WGS) entry which is preliminary data.</text>
</comment>
<keyword evidence="5" id="KW-0676">Redox-active center</keyword>
<dbReference type="SUPFAM" id="SSF52833">
    <property type="entry name" value="Thioredoxin-like"/>
    <property type="match status" value="1"/>
</dbReference>
<comment type="subcellular location">
    <subcellularLocation>
        <location evidence="1">Cell envelope</location>
    </subcellularLocation>
</comment>
<keyword evidence="3" id="KW-0812">Transmembrane</keyword>
<evidence type="ECO:0000313" key="9">
    <source>
        <dbReference type="Proteomes" id="UP001500037"/>
    </source>
</evidence>
<accession>A0ABP4G7T4</accession>
<dbReference type="CDD" id="cd02966">
    <property type="entry name" value="TlpA_like_family"/>
    <property type="match status" value="1"/>
</dbReference>
<feature type="chain" id="PRO_5046100778" description="Thioredoxin domain-containing protein" evidence="6">
    <location>
        <begin position="30"/>
        <end position="209"/>
    </location>
</feature>
<evidence type="ECO:0000256" key="4">
    <source>
        <dbReference type="ARBA" id="ARBA00023157"/>
    </source>
</evidence>
<proteinExistence type="predicted"/>
<dbReference type="Proteomes" id="UP001500037">
    <property type="component" value="Unassembled WGS sequence"/>
</dbReference>
<evidence type="ECO:0000256" key="6">
    <source>
        <dbReference type="SAM" id="SignalP"/>
    </source>
</evidence>
<gene>
    <name evidence="8" type="ORF">GCM10009665_03040</name>
</gene>
<feature type="signal peptide" evidence="6">
    <location>
        <begin position="1"/>
        <end position="29"/>
    </location>
</feature>
<dbReference type="InterPro" id="IPR036249">
    <property type="entry name" value="Thioredoxin-like_sf"/>
</dbReference>
<protein>
    <recommendedName>
        <fullName evidence="7">Thioredoxin domain-containing protein</fullName>
    </recommendedName>
</protein>
<dbReference type="RefSeq" id="WP_344438064.1">
    <property type="nucleotide sequence ID" value="NZ_BAAALF010000003.1"/>
</dbReference>
<evidence type="ECO:0000256" key="3">
    <source>
        <dbReference type="ARBA" id="ARBA00022968"/>
    </source>
</evidence>
<reference evidence="9" key="1">
    <citation type="journal article" date="2019" name="Int. J. Syst. Evol. Microbiol.">
        <title>The Global Catalogue of Microorganisms (GCM) 10K type strain sequencing project: providing services to taxonomists for standard genome sequencing and annotation.</title>
        <authorList>
            <consortium name="The Broad Institute Genomics Platform"/>
            <consortium name="The Broad Institute Genome Sequencing Center for Infectious Disease"/>
            <person name="Wu L."/>
            <person name="Ma J."/>
        </authorList>
    </citation>
    <scope>NUCLEOTIDE SEQUENCE [LARGE SCALE GENOMIC DNA]</scope>
    <source>
        <strain evidence="9">JCM 13004</strain>
    </source>
</reference>
<dbReference type="PANTHER" id="PTHR42852:SF6">
    <property type="entry name" value="THIOL:DISULFIDE INTERCHANGE PROTEIN DSBE"/>
    <property type="match status" value="1"/>
</dbReference>
<dbReference type="PANTHER" id="PTHR42852">
    <property type="entry name" value="THIOL:DISULFIDE INTERCHANGE PROTEIN DSBE"/>
    <property type="match status" value="1"/>
</dbReference>
<dbReference type="PROSITE" id="PS51257">
    <property type="entry name" value="PROKAR_LIPOPROTEIN"/>
    <property type="match status" value="1"/>
</dbReference>
<evidence type="ECO:0000256" key="2">
    <source>
        <dbReference type="ARBA" id="ARBA00022748"/>
    </source>
</evidence>
<dbReference type="InterPro" id="IPR050553">
    <property type="entry name" value="Thioredoxin_ResA/DsbE_sf"/>
</dbReference>
<evidence type="ECO:0000256" key="5">
    <source>
        <dbReference type="ARBA" id="ARBA00023284"/>
    </source>
</evidence>
<dbReference type="Pfam" id="PF00578">
    <property type="entry name" value="AhpC-TSA"/>
    <property type="match status" value="1"/>
</dbReference>
<organism evidence="8 9">
    <name type="scientific">Kitasatospora nipponensis</name>
    <dbReference type="NCBI Taxonomy" id="258049"/>
    <lineage>
        <taxon>Bacteria</taxon>
        <taxon>Bacillati</taxon>
        <taxon>Actinomycetota</taxon>
        <taxon>Actinomycetes</taxon>
        <taxon>Kitasatosporales</taxon>
        <taxon>Streptomycetaceae</taxon>
        <taxon>Kitasatospora</taxon>
    </lineage>
</organism>
<dbReference type="InterPro" id="IPR013766">
    <property type="entry name" value="Thioredoxin_domain"/>
</dbReference>
<evidence type="ECO:0000256" key="1">
    <source>
        <dbReference type="ARBA" id="ARBA00004196"/>
    </source>
</evidence>
<feature type="domain" description="Thioredoxin" evidence="7">
    <location>
        <begin position="56"/>
        <end position="200"/>
    </location>
</feature>
<keyword evidence="3" id="KW-0735">Signal-anchor</keyword>
<dbReference type="InterPro" id="IPR000866">
    <property type="entry name" value="AhpC/TSA"/>
</dbReference>
<name>A0ABP4G7T4_9ACTN</name>
<dbReference type="EMBL" id="BAAALF010000003">
    <property type="protein sequence ID" value="GAA1216564.1"/>
    <property type="molecule type" value="Genomic_DNA"/>
</dbReference>
<dbReference type="Gene3D" id="3.40.30.10">
    <property type="entry name" value="Glutaredoxin"/>
    <property type="match status" value="1"/>
</dbReference>
<evidence type="ECO:0000259" key="7">
    <source>
        <dbReference type="PROSITE" id="PS51352"/>
    </source>
</evidence>
<keyword evidence="2" id="KW-0201">Cytochrome c-type biogenesis</keyword>
<keyword evidence="6" id="KW-0732">Signal</keyword>